<accession>A0A7R9H1L4</accession>
<dbReference type="AlphaFoldDB" id="A0A7R9H1L4"/>
<name>A0A7R9H1L4_TIMPO</name>
<gene>
    <name evidence="1" type="ORF">TPSB3V08_LOCUS5136</name>
</gene>
<dbReference type="EMBL" id="OD002649">
    <property type="protein sequence ID" value="CAD7405760.1"/>
    <property type="molecule type" value="Genomic_DNA"/>
</dbReference>
<evidence type="ECO:0000313" key="1">
    <source>
        <dbReference type="EMBL" id="CAD7405760.1"/>
    </source>
</evidence>
<protein>
    <submittedName>
        <fullName evidence="1">Uncharacterized protein</fullName>
    </submittedName>
</protein>
<organism evidence="1">
    <name type="scientific">Timema poppense</name>
    <name type="common">Walking stick</name>
    <dbReference type="NCBI Taxonomy" id="170557"/>
    <lineage>
        <taxon>Eukaryota</taxon>
        <taxon>Metazoa</taxon>
        <taxon>Ecdysozoa</taxon>
        <taxon>Arthropoda</taxon>
        <taxon>Hexapoda</taxon>
        <taxon>Insecta</taxon>
        <taxon>Pterygota</taxon>
        <taxon>Neoptera</taxon>
        <taxon>Polyneoptera</taxon>
        <taxon>Phasmatodea</taxon>
        <taxon>Timematodea</taxon>
        <taxon>Timematoidea</taxon>
        <taxon>Timematidae</taxon>
        <taxon>Timema</taxon>
    </lineage>
</organism>
<proteinExistence type="predicted"/>
<sequence>MQVCIVIQYRHVVDYVNNEVLRLTSRIGDIEIQSLQVQVIRVSAFTRSVARKYVTGVFRSFIIQPHFQRDFPEVYIIISKEEVYLHFRGGRVKYHLGKTTFNTPEPDQDSNINLPVIGSLVYCESSSLDHVATETVSYCPSHTRVNSLFLVRVDEIKVVETPPEPVRSKLELLIEEVLRVPNLSDNKYGSSVAAAKAIPQHLFAVIEEIPKSIRLASSASFMVHLAGDLMTSLRDQSHSTAHSRINFVV</sequence>
<reference evidence="1" key="1">
    <citation type="submission" date="2020-11" db="EMBL/GenBank/DDBJ databases">
        <authorList>
            <person name="Tran Van P."/>
        </authorList>
    </citation>
    <scope>NUCLEOTIDE SEQUENCE</scope>
</reference>